<evidence type="ECO:0000313" key="3">
    <source>
        <dbReference type="Proteomes" id="UP000275910"/>
    </source>
</evidence>
<organism evidence="2 3">
    <name type="scientific">Lysobacter enzymogenes</name>
    <dbReference type="NCBI Taxonomy" id="69"/>
    <lineage>
        <taxon>Bacteria</taxon>
        <taxon>Pseudomonadati</taxon>
        <taxon>Pseudomonadota</taxon>
        <taxon>Gammaproteobacteria</taxon>
        <taxon>Lysobacterales</taxon>
        <taxon>Lysobacteraceae</taxon>
        <taxon>Lysobacter</taxon>
    </lineage>
</organism>
<proteinExistence type="predicted"/>
<gene>
    <name evidence="2" type="ORF">D9T17_17145</name>
</gene>
<comment type="caution">
    <text evidence="2">The sequence shown here is derived from an EMBL/GenBank/DDBJ whole genome shotgun (WGS) entry which is preliminary data.</text>
</comment>
<evidence type="ECO:0000256" key="1">
    <source>
        <dbReference type="SAM" id="MobiDB-lite"/>
    </source>
</evidence>
<dbReference type="AlphaFoldDB" id="A0A3N2RE36"/>
<name>A0A3N2RE36_LYSEN</name>
<dbReference type="EMBL" id="RCTY01000042">
    <property type="protein sequence ID" value="ROU05730.1"/>
    <property type="molecule type" value="Genomic_DNA"/>
</dbReference>
<dbReference type="Proteomes" id="UP000275910">
    <property type="component" value="Unassembled WGS sequence"/>
</dbReference>
<evidence type="ECO:0000313" key="2">
    <source>
        <dbReference type="EMBL" id="ROU05730.1"/>
    </source>
</evidence>
<feature type="compositionally biased region" description="Basic and acidic residues" evidence="1">
    <location>
        <begin position="55"/>
        <end position="67"/>
    </location>
</feature>
<sequence length="100" mass="11046">MALKSLDARLRGDDDLAESRRKLSVVVTHLSLPTCRRSREGGNPGFHRGMALKSLDPRLRGDGDLAESRRKRLSSLSTYRYPPAVVPAKAGTQGFIAAWR</sequence>
<protein>
    <submittedName>
        <fullName evidence="2">Uncharacterized protein</fullName>
    </submittedName>
</protein>
<reference evidence="2 3" key="1">
    <citation type="submission" date="2018-10" db="EMBL/GenBank/DDBJ databases">
        <title>The genome of Lysobacter enzymogenes OH11.</title>
        <authorList>
            <person name="Liu F."/>
            <person name="Zhao Y."/>
            <person name="Qian G."/>
            <person name="Chen Y."/>
            <person name="Xu H."/>
        </authorList>
    </citation>
    <scope>NUCLEOTIDE SEQUENCE [LARGE SCALE GENOMIC DNA]</scope>
    <source>
        <strain evidence="2 3">OH11</strain>
    </source>
</reference>
<feature type="region of interest" description="Disordered" evidence="1">
    <location>
        <begin position="36"/>
        <end position="67"/>
    </location>
</feature>
<accession>A0A3N2RE36</accession>